<reference evidence="2 3" key="1">
    <citation type="journal article" date="2013" name="Genome Biol.">
        <title>Draft genome of the mountain pine beetle, Dendroctonus ponderosae Hopkins, a major forest pest.</title>
        <authorList>
            <person name="Keeling C.I."/>
            <person name="Yuen M.M."/>
            <person name="Liao N.Y."/>
            <person name="Docking T.R."/>
            <person name="Chan S.K."/>
            <person name="Taylor G.A."/>
            <person name="Palmquist D.L."/>
            <person name="Jackman S.D."/>
            <person name="Nguyen A."/>
            <person name="Li M."/>
            <person name="Henderson H."/>
            <person name="Janes J.K."/>
            <person name="Zhao Y."/>
            <person name="Pandoh P."/>
            <person name="Moore R."/>
            <person name="Sperling F.A."/>
            <person name="Huber D.P."/>
            <person name="Birol I."/>
            <person name="Jones S.J."/>
            <person name="Bohlmann J."/>
        </authorList>
    </citation>
    <scope>NUCLEOTIDE SEQUENCE</scope>
</reference>
<feature type="compositionally biased region" description="Basic and acidic residues" evidence="1">
    <location>
        <begin position="39"/>
        <end position="49"/>
    </location>
</feature>
<feature type="region of interest" description="Disordered" evidence="1">
    <location>
        <begin position="33"/>
        <end position="78"/>
    </location>
</feature>
<organism evidence="2 3">
    <name type="scientific">Dendroctonus ponderosae</name>
    <name type="common">Mountain pine beetle</name>
    <dbReference type="NCBI Taxonomy" id="77166"/>
    <lineage>
        <taxon>Eukaryota</taxon>
        <taxon>Metazoa</taxon>
        <taxon>Ecdysozoa</taxon>
        <taxon>Arthropoda</taxon>
        <taxon>Hexapoda</taxon>
        <taxon>Insecta</taxon>
        <taxon>Pterygota</taxon>
        <taxon>Neoptera</taxon>
        <taxon>Endopterygota</taxon>
        <taxon>Coleoptera</taxon>
        <taxon>Polyphaga</taxon>
        <taxon>Cucujiformia</taxon>
        <taxon>Curculionidae</taxon>
        <taxon>Scolytinae</taxon>
        <taxon>Dendroctonus</taxon>
    </lineage>
</organism>
<feature type="region of interest" description="Disordered" evidence="1">
    <location>
        <begin position="182"/>
        <end position="212"/>
    </location>
</feature>
<feature type="compositionally biased region" description="Gly residues" evidence="1">
    <location>
        <begin position="202"/>
        <end position="212"/>
    </location>
</feature>
<gene>
    <name evidence="2" type="ORF">D910_11666</name>
</gene>
<dbReference type="Proteomes" id="UP000030742">
    <property type="component" value="Unassembled WGS sequence"/>
</dbReference>
<feature type="region of interest" description="Disordered" evidence="1">
    <location>
        <begin position="231"/>
        <end position="265"/>
    </location>
</feature>
<dbReference type="EMBL" id="KB632390">
    <property type="protein sequence ID" value="ERL94387.1"/>
    <property type="molecule type" value="Genomic_DNA"/>
</dbReference>
<evidence type="ECO:0000313" key="2">
    <source>
        <dbReference type="EMBL" id="ERL94387.1"/>
    </source>
</evidence>
<sequence length="389" mass="41939">MAKRNTFFGPDKFKFTLDIIKLDISANLKGQSDLLKPVTVEKKPGKTPEKPATSPTGTKPPRRFVSSFKGFDFSGRNPKKDEPVVLPVYSKPKDNVVRAPELVPYVSVIKRAPNAATLMPDRIVHQEPEQEEPIDYHIPKREEGQTEESDGRNLRRPGAVKIFPTLGTYKYTKMSKYAHTVAAAGHSRSNNPPNTSASSNGSTGGSGGGGSISFSGGGGGGCSGGSMGGATGGGGGGMNPGRDGRQNYGPNSPPTGENDAGWSFDSTEATGKRFAQSVNKKAHKTQPYCVYKTFKRRSLPPFYESLKGGNNNNGFNPNSPFSSSYMHSGQQNMDCEIGQMQIEYLDISRNYISLRDVFPSWGFGLGSDVTNNALLSIKPFIASTEFKKT</sequence>
<evidence type="ECO:0000256" key="1">
    <source>
        <dbReference type="SAM" id="MobiDB-lite"/>
    </source>
</evidence>
<feature type="region of interest" description="Disordered" evidence="1">
    <location>
        <begin position="124"/>
        <end position="159"/>
    </location>
</feature>
<evidence type="ECO:0000313" key="3">
    <source>
        <dbReference type="Proteomes" id="UP000030742"/>
    </source>
</evidence>
<dbReference type="AlphaFoldDB" id="U4UMQ1"/>
<protein>
    <submittedName>
        <fullName evidence="2">Uncharacterized protein</fullName>
    </submittedName>
</protein>
<dbReference type="OrthoDB" id="6508643at2759"/>
<accession>U4UMQ1</accession>
<proteinExistence type="predicted"/>
<name>U4UMQ1_DENPD</name>
<feature type="compositionally biased region" description="Basic and acidic residues" evidence="1">
    <location>
        <begin position="124"/>
        <end position="153"/>
    </location>
</feature>